<dbReference type="InterPro" id="IPR025164">
    <property type="entry name" value="Toastrack_DUF4097"/>
</dbReference>
<evidence type="ECO:0000313" key="4">
    <source>
        <dbReference type="Proteomes" id="UP001205609"/>
    </source>
</evidence>
<protein>
    <submittedName>
        <fullName evidence="3">DUF4097 domain-containing protein</fullName>
    </submittedName>
</protein>
<dbReference type="Pfam" id="PF13349">
    <property type="entry name" value="DUF4097"/>
    <property type="match status" value="1"/>
</dbReference>
<keyword evidence="1" id="KW-0472">Membrane</keyword>
<sequence>MKKINIIILVAGLVFALVGMTGAFYYSKIDNKYQKQEIKISQTFDANRIKNIELSLKKAQLNVVVGDTFKLEGKGNAEQPKITTQGDTLKLQLEGRENEQTVINVNPFYYKKNVRYTLTVPKSELSRLNINSNWSSVDVHDVKVKDMIIKMEKGALDMEGAHIGSLEGSMRYGAFDVEKTQFSQVAMTVRKGGATFEDVPADIPMMLDNHLGTIDVSFAQPLQNVSLKTDNSNGFIDMEDLKNYVQIEQRDITTDSVINIKNREGTITLED</sequence>
<feature type="domain" description="DUF4097" evidence="2">
    <location>
        <begin position="49"/>
        <end position="228"/>
    </location>
</feature>
<dbReference type="EMBL" id="JANUXY010000003">
    <property type="protein sequence ID" value="MCS4486080.1"/>
    <property type="molecule type" value="Genomic_DNA"/>
</dbReference>
<proteinExistence type="predicted"/>
<gene>
    <name evidence="3" type="ORF">NXS11_04135</name>
</gene>
<name>A0ABT2F0X8_9STAP</name>
<evidence type="ECO:0000259" key="2">
    <source>
        <dbReference type="Pfam" id="PF13349"/>
    </source>
</evidence>
<reference evidence="3 4" key="1">
    <citation type="journal article" date="2023" name="Int. J. Syst. Evol. Microbiol.">
        <title>Streptococcus sciuri sp. nov., Staphylococcus marylandisciuri sp. nov. and Staphylococcus americanisciuri sp. nov., isolated from faeces of eastern grey squirrel (Sciurus carolinensis).</title>
        <authorList>
            <person name="Volokhov D.V."/>
            <person name="Zagorodnyaya T.A."/>
            <person name="Furtak V.A."/>
            <person name="Nattanmai G."/>
            <person name="Randall L."/>
            <person name="Jose S."/>
            <person name="Gao Y."/>
            <person name="Eisenberg T."/>
            <person name="Delmonte P."/>
            <person name="Blom J."/>
            <person name="Mitchell K.K."/>
        </authorList>
    </citation>
    <scope>NUCLEOTIDE SEQUENCE [LARGE SCALE GENOMIC DNA]</scope>
    <source>
        <strain evidence="3 4">GRT3</strain>
    </source>
</reference>
<dbReference type="Proteomes" id="UP001205609">
    <property type="component" value="Unassembled WGS sequence"/>
</dbReference>
<dbReference type="RefSeq" id="WP_259199194.1">
    <property type="nucleotide sequence ID" value="NZ_JANUXY010000003.1"/>
</dbReference>
<keyword evidence="1" id="KW-1133">Transmembrane helix</keyword>
<feature type="transmembrane region" description="Helical" evidence="1">
    <location>
        <begin position="6"/>
        <end position="26"/>
    </location>
</feature>
<comment type="caution">
    <text evidence="3">The sequence shown here is derived from an EMBL/GenBank/DDBJ whole genome shotgun (WGS) entry which is preliminary data.</text>
</comment>
<keyword evidence="1" id="KW-0812">Transmembrane</keyword>
<evidence type="ECO:0000313" key="3">
    <source>
        <dbReference type="EMBL" id="MCS4486080.1"/>
    </source>
</evidence>
<keyword evidence="4" id="KW-1185">Reference proteome</keyword>
<accession>A0ABT2F0X8</accession>
<organism evidence="3 4">
    <name type="scientific">Staphylococcus americanisciuri</name>
    <dbReference type="NCBI Taxonomy" id="2973940"/>
    <lineage>
        <taxon>Bacteria</taxon>
        <taxon>Bacillati</taxon>
        <taxon>Bacillota</taxon>
        <taxon>Bacilli</taxon>
        <taxon>Bacillales</taxon>
        <taxon>Staphylococcaceae</taxon>
        <taxon>Staphylococcus</taxon>
    </lineage>
</organism>
<evidence type="ECO:0000256" key="1">
    <source>
        <dbReference type="SAM" id="Phobius"/>
    </source>
</evidence>